<accession>A0A1R3H747</accession>
<gene>
    <name evidence="1" type="ORF">COLO4_30711</name>
</gene>
<organism evidence="1 2">
    <name type="scientific">Corchorus olitorius</name>
    <dbReference type="NCBI Taxonomy" id="93759"/>
    <lineage>
        <taxon>Eukaryota</taxon>
        <taxon>Viridiplantae</taxon>
        <taxon>Streptophyta</taxon>
        <taxon>Embryophyta</taxon>
        <taxon>Tracheophyta</taxon>
        <taxon>Spermatophyta</taxon>
        <taxon>Magnoliopsida</taxon>
        <taxon>eudicotyledons</taxon>
        <taxon>Gunneridae</taxon>
        <taxon>Pentapetalae</taxon>
        <taxon>rosids</taxon>
        <taxon>malvids</taxon>
        <taxon>Malvales</taxon>
        <taxon>Malvaceae</taxon>
        <taxon>Grewioideae</taxon>
        <taxon>Apeibeae</taxon>
        <taxon>Corchorus</taxon>
    </lineage>
</organism>
<sequence>MEPMSLGSNIIKGDEDWAMVRSSSNQVFDRGVWVKSVPSRVCNSEIKSLLDEERVISKVCPSKTRTRVTKIRKLTVIEAGLEEMDSVLRDREPTYFVRGV</sequence>
<evidence type="ECO:0000313" key="2">
    <source>
        <dbReference type="Proteomes" id="UP000187203"/>
    </source>
</evidence>
<dbReference type="Proteomes" id="UP000187203">
    <property type="component" value="Unassembled WGS sequence"/>
</dbReference>
<dbReference type="EMBL" id="AWUE01020779">
    <property type="protein sequence ID" value="OMO66164.1"/>
    <property type="molecule type" value="Genomic_DNA"/>
</dbReference>
<name>A0A1R3H747_9ROSI</name>
<reference evidence="2" key="1">
    <citation type="submission" date="2013-09" db="EMBL/GenBank/DDBJ databases">
        <title>Corchorus olitorius genome sequencing.</title>
        <authorList>
            <person name="Alam M."/>
            <person name="Haque M.S."/>
            <person name="Islam M.S."/>
            <person name="Emdad E.M."/>
            <person name="Islam M.M."/>
            <person name="Ahmed B."/>
            <person name="Halim A."/>
            <person name="Hossen Q.M.M."/>
            <person name="Hossain M.Z."/>
            <person name="Ahmed R."/>
            <person name="Khan M.M."/>
            <person name="Islam R."/>
            <person name="Rashid M.M."/>
            <person name="Khan S.A."/>
            <person name="Rahman M.S."/>
            <person name="Alam M."/>
            <person name="Yahiya A.S."/>
            <person name="Khan M.S."/>
            <person name="Azam M.S."/>
            <person name="Haque T."/>
            <person name="Lashkar M.Z.H."/>
            <person name="Akhand A.I."/>
            <person name="Morshed G."/>
            <person name="Roy S."/>
            <person name="Uddin K.S."/>
            <person name="Rabeya T."/>
            <person name="Hossain A.S."/>
            <person name="Chowdhury A."/>
            <person name="Snigdha A.R."/>
            <person name="Mortoza M.S."/>
            <person name="Matin S.A."/>
            <person name="Hoque S.M.E."/>
            <person name="Islam M.K."/>
            <person name="Roy D.K."/>
            <person name="Haider R."/>
            <person name="Moosa M.M."/>
            <person name="Elias S.M."/>
            <person name="Hasan A.M."/>
            <person name="Jahan S."/>
            <person name="Shafiuddin M."/>
            <person name="Mahmood N."/>
            <person name="Shommy N.S."/>
        </authorList>
    </citation>
    <scope>NUCLEOTIDE SEQUENCE [LARGE SCALE GENOMIC DNA]</scope>
    <source>
        <strain evidence="2">cv. O-4</strain>
    </source>
</reference>
<comment type="caution">
    <text evidence="1">The sequence shown here is derived from an EMBL/GenBank/DDBJ whole genome shotgun (WGS) entry which is preliminary data.</text>
</comment>
<proteinExistence type="predicted"/>
<evidence type="ECO:0000313" key="1">
    <source>
        <dbReference type="EMBL" id="OMO66164.1"/>
    </source>
</evidence>
<keyword evidence="2" id="KW-1185">Reference proteome</keyword>
<protein>
    <submittedName>
        <fullName evidence="1">Uncharacterized protein</fullName>
    </submittedName>
</protein>
<dbReference type="AlphaFoldDB" id="A0A1R3H747"/>